<name>V4TG59_9HYPH</name>
<reference evidence="2 3" key="1">
    <citation type="journal article" date="2014" name="Genome Announc.">
        <title>Draft Genome Sequence of Lutibaculum baratangense Strain AMV1T, Isolated from a Mud Volcano in Andamans, India.</title>
        <authorList>
            <person name="Singh A."/>
            <person name="Sreenivas A."/>
            <person name="Sathyanarayana Reddy G."/>
            <person name="Pinnaka A.K."/>
            <person name="Shivaji S."/>
        </authorList>
    </citation>
    <scope>NUCLEOTIDE SEQUENCE [LARGE SCALE GENOMIC DNA]</scope>
    <source>
        <strain evidence="2 3">AMV1</strain>
    </source>
</reference>
<keyword evidence="3" id="KW-1185">Reference proteome</keyword>
<organism evidence="2 3">
    <name type="scientific">Lutibaculum baratangense AMV1</name>
    <dbReference type="NCBI Taxonomy" id="631454"/>
    <lineage>
        <taxon>Bacteria</taxon>
        <taxon>Pseudomonadati</taxon>
        <taxon>Pseudomonadota</taxon>
        <taxon>Alphaproteobacteria</taxon>
        <taxon>Hyphomicrobiales</taxon>
        <taxon>Tepidamorphaceae</taxon>
        <taxon>Lutibaculum</taxon>
    </lineage>
</organism>
<dbReference type="AlphaFoldDB" id="V4TG59"/>
<evidence type="ECO:0000256" key="1">
    <source>
        <dbReference type="SAM" id="MobiDB-lite"/>
    </source>
</evidence>
<proteinExistence type="predicted"/>
<gene>
    <name evidence="2" type="ORF">N177_1982</name>
</gene>
<sequence length="78" mass="8160">MGEDHDVAQRENRIHAILGRGARVFVGHSAILSKCGPARPGARGAAWGQRHLSLLRGTGRSGFSGPDFPLKTVGGLSS</sequence>
<protein>
    <submittedName>
        <fullName evidence="2">Uncharacterized protein</fullName>
    </submittedName>
</protein>
<accession>V4TG59</accession>
<dbReference type="Proteomes" id="UP000017819">
    <property type="component" value="Unassembled WGS sequence"/>
</dbReference>
<feature type="region of interest" description="Disordered" evidence="1">
    <location>
        <begin position="58"/>
        <end position="78"/>
    </location>
</feature>
<dbReference type="EMBL" id="AWXZ01000026">
    <property type="protein sequence ID" value="ESR25108.1"/>
    <property type="molecule type" value="Genomic_DNA"/>
</dbReference>
<evidence type="ECO:0000313" key="2">
    <source>
        <dbReference type="EMBL" id="ESR25108.1"/>
    </source>
</evidence>
<comment type="caution">
    <text evidence="2">The sequence shown here is derived from an EMBL/GenBank/DDBJ whole genome shotgun (WGS) entry which is preliminary data.</text>
</comment>
<evidence type="ECO:0000313" key="3">
    <source>
        <dbReference type="Proteomes" id="UP000017819"/>
    </source>
</evidence>